<reference evidence="5 6" key="1">
    <citation type="journal article" date="2014" name="Genome Announc.">
        <title>Draft Genome Sequence of the Antitrypanosomally Active Sponge-Associated Bacterium Actinokineospora sp. Strain EG49.</title>
        <authorList>
            <person name="Harjes J."/>
            <person name="Ryu T."/>
            <person name="Abdelmohsen U.R."/>
            <person name="Moitinho-Silva L."/>
            <person name="Horn H."/>
            <person name="Ravasi T."/>
            <person name="Hentschel U."/>
        </authorList>
    </citation>
    <scope>NUCLEOTIDE SEQUENCE [LARGE SCALE GENOMIC DNA]</scope>
    <source>
        <strain evidence="5 6">EG49</strain>
    </source>
</reference>
<dbReference type="Pfam" id="PF03358">
    <property type="entry name" value="FMN_red"/>
    <property type="match status" value="1"/>
</dbReference>
<organism evidence="5 6">
    <name type="scientific">Actinokineospora spheciospongiae</name>
    <dbReference type="NCBI Taxonomy" id="909613"/>
    <lineage>
        <taxon>Bacteria</taxon>
        <taxon>Bacillati</taxon>
        <taxon>Actinomycetota</taxon>
        <taxon>Actinomycetes</taxon>
        <taxon>Pseudonocardiales</taxon>
        <taxon>Pseudonocardiaceae</taxon>
        <taxon>Actinokineospora</taxon>
    </lineage>
</organism>
<dbReference type="RefSeq" id="WP_035278841.1">
    <property type="nucleotide sequence ID" value="NZ_AYXG01000031.1"/>
</dbReference>
<dbReference type="InterPro" id="IPR005025">
    <property type="entry name" value="FMN_Rdtase-like_dom"/>
</dbReference>
<dbReference type="NCBIfam" id="TIGR03567">
    <property type="entry name" value="FMN_reduc_SsuE"/>
    <property type="match status" value="1"/>
</dbReference>
<accession>W7J4F1</accession>
<gene>
    <name evidence="5" type="ORF">UO65_0825</name>
</gene>
<name>W7J4F1_9PSEU</name>
<dbReference type="InterPro" id="IPR020048">
    <property type="entry name" value="NADPH-dep_FMN_reduc_SsuE"/>
</dbReference>
<proteinExistence type="predicted"/>
<dbReference type="PANTHER" id="PTHR43408">
    <property type="entry name" value="FMN REDUCTASE (NADPH)"/>
    <property type="match status" value="1"/>
</dbReference>
<evidence type="ECO:0000256" key="3">
    <source>
        <dbReference type="ARBA" id="ARBA00023002"/>
    </source>
</evidence>
<evidence type="ECO:0000313" key="6">
    <source>
        <dbReference type="Proteomes" id="UP000019277"/>
    </source>
</evidence>
<feature type="domain" description="NADPH-dependent FMN reductase-like" evidence="4">
    <location>
        <begin position="4"/>
        <end position="139"/>
    </location>
</feature>
<evidence type="ECO:0000256" key="1">
    <source>
        <dbReference type="ARBA" id="ARBA00022630"/>
    </source>
</evidence>
<dbReference type="AlphaFoldDB" id="W7J4F1"/>
<dbReference type="STRING" id="909613.UO65_0825"/>
<dbReference type="PANTHER" id="PTHR43408:SF1">
    <property type="entry name" value="FMN REDUCTASE (NADPH)"/>
    <property type="match status" value="1"/>
</dbReference>
<dbReference type="SUPFAM" id="SSF52218">
    <property type="entry name" value="Flavoproteins"/>
    <property type="match status" value="1"/>
</dbReference>
<dbReference type="PATRIC" id="fig|909613.9.peg.844"/>
<dbReference type="GO" id="GO:0008752">
    <property type="term" value="F:FMN reductase [NAD(P)H] activity"/>
    <property type="evidence" value="ECO:0007669"/>
    <property type="project" value="InterPro"/>
</dbReference>
<evidence type="ECO:0000313" key="5">
    <source>
        <dbReference type="EMBL" id="EWC63851.1"/>
    </source>
</evidence>
<dbReference type="EMBL" id="AYXG01000031">
    <property type="protein sequence ID" value="EWC63851.1"/>
    <property type="molecule type" value="Genomic_DNA"/>
</dbReference>
<evidence type="ECO:0000256" key="2">
    <source>
        <dbReference type="ARBA" id="ARBA00022643"/>
    </source>
</evidence>
<keyword evidence="6" id="KW-1185">Reference proteome</keyword>
<dbReference type="EC" id="1.5.1.-" evidence="5"/>
<dbReference type="InterPro" id="IPR051814">
    <property type="entry name" value="NAD(P)H-dep_FMN_reductase"/>
</dbReference>
<keyword evidence="2" id="KW-0288">FMN</keyword>
<dbReference type="GO" id="GO:0046306">
    <property type="term" value="P:alkanesulfonate catabolic process"/>
    <property type="evidence" value="ECO:0007669"/>
    <property type="project" value="InterPro"/>
</dbReference>
<dbReference type="Proteomes" id="UP000019277">
    <property type="component" value="Unassembled WGS sequence"/>
</dbReference>
<sequence>MGTIVLVSGSPSATARPGIVVTHTETALRAAGHTVTTVRVRDLPTVALLAEDHRDPRIGAALAAVQAADGLVVISPVYRAAYSGLVKSLLDLLPSGALAGTAVLPLATGGTQGHLVALDFVLRPLLFAMGATRVLPGHFVPDRMITPEDEGGVETGTILPLAAAALTDVLISFTDSLRRPRTTHTTATLTG</sequence>
<keyword evidence="3 5" id="KW-0560">Oxidoreductase</keyword>
<protein>
    <submittedName>
        <fullName evidence="5">FMN reductase</fullName>
        <ecNumber evidence="5">1.5.1.-</ecNumber>
    </submittedName>
</protein>
<dbReference type="Gene3D" id="3.40.50.360">
    <property type="match status" value="1"/>
</dbReference>
<evidence type="ECO:0000259" key="4">
    <source>
        <dbReference type="Pfam" id="PF03358"/>
    </source>
</evidence>
<dbReference type="eggNOG" id="COG0431">
    <property type="taxonomic scope" value="Bacteria"/>
</dbReference>
<dbReference type="InterPro" id="IPR029039">
    <property type="entry name" value="Flavoprotein-like_sf"/>
</dbReference>
<comment type="caution">
    <text evidence="5">The sequence shown here is derived from an EMBL/GenBank/DDBJ whole genome shotgun (WGS) entry which is preliminary data.</text>
</comment>
<keyword evidence="1" id="KW-0285">Flavoprotein</keyword>
<dbReference type="OrthoDB" id="1643408at2"/>